<dbReference type="EMBL" id="JACRSY010000048">
    <property type="protein sequence ID" value="MBC8581366.1"/>
    <property type="molecule type" value="Genomic_DNA"/>
</dbReference>
<dbReference type="InterPro" id="IPR056937">
    <property type="entry name" value="YqbQ/XkdQ"/>
</dbReference>
<sequence>MTTQLLIDNRQGNIYEIPHGKVTYKTSRKGRAGSLEFDYIGGDVFTHKITINNGDVVLFKVNEVALFYGYVFKVSGEDEKKILAYDQLRYLKNKDSFGMANKTADEIVKLIANVNNIKLGKVTSTGYVIPKTIVDNKEYFDAIYGALEKTLLATGRTYFLQDNVGAMELLDIADTKLDLVIDGDTLLLGYEYRKDIDSDTYNRVKLIQDGVEGEVVVEDKTTQARWGRLQYHDVLDKELNKAQVMEQAQALLKLKNREKKSLKLECLGDIRCKAGYSPYVSIPKENIEGYFLINSATHTFTDNEHTMSLEMVVI</sequence>
<dbReference type="Pfam" id="PF24032">
    <property type="entry name" value="YQBQ"/>
    <property type="match status" value="1"/>
</dbReference>
<evidence type="ECO:0000259" key="1">
    <source>
        <dbReference type="Pfam" id="PF24032"/>
    </source>
</evidence>
<gene>
    <name evidence="2" type="ORF">H8718_17905</name>
</gene>
<evidence type="ECO:0000313" key="2">
    <source>
        <dbReference type="EMBL" id="MBC8581366.1"/>
    </source>
</evidence>
<dbReference type="RefSeq" id="WP_249334253.1">
    <property type="nucleotide sequence ID" value="NZ_JACRSY010000048.1"/>
</dbReference>
<accession>A0A926EHN4</accession>
<organism evidence="2 3">
    <name type="scientific">Zhenhengia yiwuensis</name>
    <dbReference type="NCBI Taxonomy" id="2763666"/>
    <lineage>
        <taxon>Bacteria</taxon>
        <taxon>Bacillati</taxon>
        <taxon>Bacillota</taxon>
        <taxon>Clostridia</taxon>
        <taxon>Lachnospirales</taxon>
        <taxon>Lachnospiraceae</taxon>
        <taxon>Zhenhengia</taxon>
    </lineage>
</organism>
<comment type="caution">
    <text evidence="2">The sequence shown here is derived from an EMBL/GenBank/DDBJ whole genome shotgun (WGS) entry which is preliminary data.</text>
</comment>
<dbReference type="SUPFAM" id="SSF69279">
    <property type="entry name" value="Phage tail proteins"/>
    <property type="match status" value="1"/>
</dbReference>
<proteinExistence type="predicted"/>
<dbReference type="AlphaFoldDB" id="A0A926EHN4"/>
<reference evidence="2" key="1">
    <citation type="submission" date="2020-08" db="EMBL/GenBank/DDBJ databases">
        <title>Genome public.</title>
        <authorList>
            <person name="Liu C."/>
            <person name="Sun Q."/>
        </authorList>
    </citation>
    <scope>NUCLEOTIDE SEQUENCE</scope>
    <source>
        <strain evidence="2">NSJ-12</strain>
    </source>
</reference>
<feature type="domain" description="YqbQ/XkdQ" evidence="1">
    <location>
        <begin position="22"/>
        <end position="311"/>
    </location>
</feature>
<dbReference type="Proteomes" id="UP000655830">
    <property type="component" value="Unassembled WGS sequence"/>
</dbReference>
<keyword evidence="3" id="KW-1185">Reference proteome</keyword>
<protein>
    <recommendedName>
        <fullName evidence="1">YqbQ/XkdQ domain-containing protein</fullName>
    </recommendedName>
</protein>
<evidence type="ECO:0000313" key="3">
    <source>
        <dbReference type="Proteomes" id="UP000655830"/>
    </source>
</evidence>
<name>A0A926EHN4_9FIRM</name>